<sequence>MRTSQSIPDWFFIANFMCELYLRYIEQICTEKLFGRTAAIQMSQ</sequence>
<dbReference type="EMBL" id="APOH01000010">
    <property type="protein sequence ID" value="ENU20631.1"/>
    <property type="molecule type" value="Genomic_DNA"/>
</dbReference>
<dbReference type="Proteomes" id="UP000013086">
    <property type="component" value="Unassembled WGS sequence"/>
</dbReference>
<name>N8P205_9GAMM</name>
<dbReference type="AlphaFoldDB" id="N8P205"/>
<evidence type="ECO:0000313" key="2">
    <source>
        <dbReference type="Proteomes" id="UP000013086"/>
    </source>
</evidence>
<organism evidence="1 2">
    <name type="scientific">Acinetobacter bohemicus ANC 3994</name>
    <dbReference type="NCBI Taxonomy" id="1217715"/>
    <lineage>
        <taxon>Bacteria</taxon>
        <taxon>Pseudomonadati</taxon>
        <taxon>Pseudomonadota</taxon>
        <taxon>Gammaproteobacteria</taxon>
        <taxon>Moraxellales</taxon>
        <taxon>Moraxellaceae</taxon>
        <taxon>Acinetobacter</taxon>
    </lineage>
</organism>
<proteinExistence type="predicted"/>
<dbReference type="PATRIC" id="fig|1217715.3.peg.821"/>
<protein>
    <submittedName>
        <fullName evidence="1">Uncharacterized protein</fullName>
    </submittedName>
</protein>
<accession>N8P205</accession>
<evidence type="ECO:0000313" key="1">
    <source>
        <dbReference type="EMBL" id="ENU20631.1"/>
    </source>
</evidence>
<gene>
    <name evidence="1" type="ORF">F994_00857</name>
</gene>
<comment type="caution">
    <text evidence="1">The sequence shown here is derived from an EMBL/GenBank/DDBJ whole genome shotgun (WGS) entry which is preliminary data.</text>
</comment>
<dbReference type="HOGENOM" id="CLU_3211090_0_0_6"/>
<reference evidence="1 2" key="1">
    <citation type="submission" date="2013-02" db="EMBL/GenBank/DDBJ databases">
        <title>The Genome Sequence of Acinetobacter sp. ANC 3994.</title>
        <authorList>
            <consortium name="The Broad Institute Genome Sequencing Platform"/>
            <consortium name="The Broad Institute Genome Sequencing Center for Infectious Disease"/>
            <person name="Cerqueira G."/>
            <person name="Feldgarden M."/>
            <person name="Courvalin P."/>
            <person name="Perichon B."/>
            <person name="Grillot-Courvalin C."/>
            <person name="Clermont D."/>
            <person name="Rocha E."/>
            <person name="Yoon E.-J."/>
            <person name="Nemec A."/>
            <person name="Walker B."/>
            <person name="Young S.K."/>
            <person name="Zeng Q."/>
            <person name="Gargeya S."/>
            <person name="Fitzgerald M."/>
            <person name="Haas B."/>
            <person name="Abouelleil A."/>
            <person name="Alvarado L."/>
            <person name="Arachchi H.M."/>
            <person name="Berlin A.M."/>
            <person name="Chapman S.B."/>
            <person name="Dewar J."/>
            <person name="Goldberg J."/>
            <person name="Griggs A."/>
            <person name="Gujja S."/>
            <person name="Hansen M."/>
            <person name="Howarth C."/>
            <person name="Imamovic A."/>
            <person name="Larimer J."/>
            <person name="McCowan C."/>
            <person name="Murphy C."/>
            <person name="Neiman D."/>
            <person name="Pearson M."/>
            <person name="Priest M."/>
            <person name="Roberts A."/>
            <person name="Saif S."/>
            <person name="Shea T."/>
            <person name="Sisk P."/>
            <person name="Sykes S."/>
            <person name="Wortman J."/>
            <person name="Nusbaum C."/>
            <person name="Birren B."/>
        </authorList>
    </citation>
    <scope>NUCLEOTIDE SEQUENCE [LARGE SCALE GENOMIC DNA]</scope>
    <source>
        <strain evidence="1 2">ANC 3994</strain>
    </source>
</reference>